<dbReference type="FunFam" id="3.30.1120.90:FF:000003">
    <property type="entry name" value="Nucleosome assembly protein"/>
    <property type="match status" value="1"/>
</dbReference>
<dbReference type="GO" id="GO:0005634">
    <property type="term" value="C:nucleus"/>
    <property type="evidence" value="ECO:0007669"/>
    <property type="project" value="InterPro"/>
</dbReference>
<sequence>MSSNVQISGSGGITAPTPQNTPLTQAPIALGLSRPTVPDISEDNEGEAGAADESGEGLQSLAGLEHHMLGMVQGKLADLLGKSSGYIESLPVEVKLNVEALKGVQVKQNELQNQYKRECLELEKKYLGLQKPLYERRNAIINGKAAATTAEIEAGEQASIKEDEDYTPLPKDSTPAANGIPEFWLTALRNHIALNEMITDRDAEALKSLVDVRLEYLTEGENKSGKTLGKPGFKILFEFSKNAFFDNEILEKTYLYQEEVGYSGDFVYDRALGTKIKWKEDKDLTKEFEIKKQRNKNTNRTRLVRKALPTDSFFNFFSPPEPPTDEALENGEFEDEELEELEEKLEEDYQIGEDLKEKVIPRAVDYFTGKALHYDMMDEDDDEFDDEDDEDEDDDEHFHDDDSDSDNDVPVRRRGGPTKGRGGAPQANVNPEECKNQ</sequence>
<dbReference type="InterPro" id="IPR002164">
    <property type="entry name" value="NAP_family"/>
</dbReference>
<dbReference type="OrthoDB" id="27325at2759"/>
<evidence type="ECO:0000313" key="6">
    <source>
        <dbReference type="Proteomes" id="UP000054270"/>
    </source>
</evidence>
<dbReference type="Gene3D" id="3.30.1120.90">
    <property type="entry name" value="Nucleosome assembly protein"/>
    <property type="match status" value="1"/>
</dbReference>
<dbReference type="SUPFAM" id="SSF143113">
    <property type="entry name" value="NAP-like"/>
    <property type="match status" value="1"/>
</dbReference>
<accession>A0A0D2M3C9</accession>
<keyword evidence="6" id="KW-1185">Reference proteome</keyword>
<dbReference type="STRING" id="945553.A0A0D2M3C9"/>
<dbReference type="AlphaFoldDB" id="A0A0D2M3C9"/>
<feature type="region of interest" description="Disordered" evidence="4">
    <location>
        <begin position="375"/>
        <end position="437"/>
    </location>
</feature>
<feature type="coiled-coil region" evidence="3">
    <location>
        <begin position="324"/>
        <end position="358"/>
    </location>
</feature>
<keyword evidence="3" id="KW-0175">Coiled coil</keyword>
<dbReference type="OMA" id="YSGDFMY"/>
<evidence type="ECO:0008006" key="7">
    <source>
        <dbReference type="Google" id="ProtNLM"/>
    </source>
</evidence>
<evidence type="ECO:0000256" key="2">
    <source>
        <dbReference type="RuleBase" id="RU003876"/>
    </source>
</evidence>
<feature type="compositionally biased region" description="Acidic residues" evidence="4">
    <location>
        <begin position="377"/>
        <end position="407"/>
    </location>
</feature>
<dbReference type="Proteomes" id="UP000054270">
    <property type="component" value="Unassembled WGS sequence"/>
</dbReference>
<dbReference type="Pfam" id="PF00956">
    <property type="entry name" value="NAP"/>
    <property type="match status" value="1"/>
</dbReference>
<evidence type="ECO:0000256" key="1">
    <source>
        <dbReference type="ARBA" id="ARBA00009947"/>
    </source>
</evidence>
<evidence type="ECO:0000256" key="3">
    <source>
        <dbReference type="SAM" id="Coils"/>
    </source>
</evidence>
<proteinExistence type="inferred from homology"/>
<dbReference type="PANTHER" id="PTHR11875">
    <property type="entry name" value="TESTIS-SPECIFIC Y-ENCODED PROTEIN"/>
    <property type="match status" value="1"/>
</dbReference>
<evidence type="ECO:0000313" key="5">
    <source>
        <dbReference type="EMBL" id="KJA17653.1"/>
    </source>
</evidence>
<organism evidence="5 6">
    <name type="scientific">Hypholoma sublateritium (strain FD-334 SS-4)</name>
    <dbReference type="NCBI Taxonomy" id="945553"/>
    <lineage>
        <taxon>Eukaryota</taxon>
        <taxon>Fungi</taxon>
        <taxon>Dikarya</taxon>
        <taxon>Basidiomycota</taxon>
        <taxon>Agaricomycotina</taxon>
        <taxon>Agaricomycetes</taxon>
        <taxon>Agaricomycetidae</taxon>
        <taxon>Agaricales</taxon>
        <taxon>Agaricineae</taxon>
        <taxon>Strophariaceae</taxon>
        <taxon>Hypholoma</taxon>
    </lineage>
</organism>
<dbReference type="GO" id="GO:0006334">
    <property type="term" value="P:nucleosome assembly"/>
    <property type="evidence" value="ECO:0007669"/>
    <property type="project" value="InterPro"/>
</dbReference>
<reference evidence="6" key="1">
    <citation type="submission" date="2014-04" db="EMBL/GenBank/DDBJ databases">
        <title>Evolutionary Origins and Diversification of the Mycorrhizal Mutualists.</title>
        <authorList>
            <consortium name="DOE Joint Genome Institute"/>
            <consortium name="Mycorrhizal Genomics Consortium"/>
            <person name="Kohler A."/>
            <person name="Kuo A."/>
            <person name="Nagy L.G."/>
            <person name="Floudas D."/>
            <person name="Copeland A."/>
            <person name="Barry K.W."/>
            <person name="Cichocki N."/>
            <person name="Veneault-Fourrey C."/>
            <person name="LaButti K."/>
            <person name="Lindquist E.A."/>
            <person name="Lipzen A."/>
            <person name="Lundell T."/>
            <person name="Morin E."/>
            <person name="Murat C."/>
            <person name="Riley R."/>
            <person name="Ohm R."/>
            <person name="Sun H."/>
            <person name="Tunlid A."/>
            <person name="Henrissat B."/>
            <person name="Grigoriev I.V."/>
            <person name="Hibbett D.S."/>
            <person name="Martin F."/>
        </authorList>
    </citation>
    <scope>NUCLEOTIDE SEQUENCE [LARGE SCALE GENOMIC DNA]</scope>
    <source>
        <strain evidence="6">FD-334 SS-4</strain>
    </source>
</reference>
<name>A0A0D2M3C9_HYPSF</name>
<dbReference type="InterPro" id="IPR037231">
    <property type="entry name" value="NAP-like_sf"/>
</dbReference>
<dbReference type="EMBL" id="KN817600">
    <property type="protein sequence ID" value="KJA17653.1"/>
    <property type="molecule type" value="Genomic_DNA"/>
</dbReference>
<protein>
    <recommendedName>
        <fullName evidence="7">Nucleosome assembly protein</fullName>
    </recommendedName>
</protein>
<evidence type="ECO:0000256" key="4">
    <source>
        <dbReference type="SAM" id="MobiDB-lite"/>
    </source>
</evidence>
<feature type="region of interest" description="Disordered" evidence="4">
    <location>
        <begin position="1"/>
        <end position="55"/>
    </location>
</feature>
<gene>
    <name evidence="5" type="ORF">HYPSUDRAFT_70525</name>
</gene>
<dbReference type="Gene3D" id="1.20.5.1500">
    <property type="match status" value="1"/>
</dbReference>
<comment type="similarity">
    <text evidence="1 2">Belongs to the nucleosome assembly protein (NAP) family.</text>
</comment>